<comment type="caution">
    <text evidence="2">The sequence shown here is derived from an EMBL/GenBank/DDBJ whole genome shotgun (WGS) entry which is preliminary data.</text>
</comment>
<name>A0A7J6B824_AMEME</name>
<proteinExistence type="predicted"/>
<keyword evidence="3" id="KW-1185">Reference proteome</keyword>
<protein>
    <submittedName>
        <fullName evidence="2">Uncharacterized protein</fullName>
    </submittedName>
</protein>
<sequence>MAADITPEAIGFLSAVGVFVVLLTILFLFINKKLCFARVGGLPCFELRGHRKRKERSGIHQGLGEYAVTKRSIHQSRIDAGVISSLNPSEAF</sequence>
<dbReference type="EMBL" id="JAAGNN010000004">
    <property type="protein sequence ID" value="KAF4089898.1"/>
    <property type="molecule type" value="Genomic_DNA"/>
</dbReference>
<evidence type="ECO:0000256" key="1">
    <source>
        <dbReference type="SAM" id="Phobius"/>
    </source>
</evidence>
<keyword evidence="1" id="KW-0472">Membrane</keyword>
<dbReference type="Proteomes" id="UP000593565">
    <property type="component" value="Unassembled WGS sequence"/>
</dbReference>
<keyword evidence="1" id="KW-0812">Transmembrane</keyword>
<keyword evidence="1" id="KW-1133">Transmembrane helix</keyword>
<gene>
    <name evidence="2" type="ORF">AMELA_G00043490</name>
</gene>
<feature type="transmembrane region" description="Helical" evidence="1">
    <location>
        <begin position="12"/>
        <end position="30"/>
    </location>
</feature>
<reference evidence="2 3" key="1">
    <citation type="submission" date="2020-02" db="EMBL/GenBank/DDBJ databases">
        <title>A chromosome-scale genome assembly of the black bullhead catfish (Ameiurus melas).</title>
        <authorList>
            <person name="Wen M."/>
            <person name="Zham M."/>
            <person name="Cabau C."/>
            <person name="Klopp C."/>
            <person name="Donnadieu C."/>
            <person name="Roques C."/>
            <person name="Bouchez O."/>
            <person name="Lampietro C."/>
            <person name="Jouanno E."/>
            <person name="Herpin A."/>
            <person name="Louis A."/>
            <person name="Berthelot C."/>
            <person name="Parey E."/>
            <person name="Roest-Crollius H."/>
            <person name="Braasch I."/>
            <person name="Postlethwait J."/>
            <person name="Robinson-Rechavi M."/>
            <person name="Echchiki A."/>
            <person name="Begum T."/>
            <person name="Montfort J."/>
            <person name="Schartl M."/>
            <person name="Bobe J."/>
            <person name="Guiguen Y."/>
        </authorList>
    </citation>
    <scope>NUCLEOTIDE SEQUENCE [LARGE SCALE GENOMIC DNA]</scope>
    <source>
        <strain evidence="2">M_S1</strain>
        <tissue evidence="2">Blood</tissue>
    </source>
</reference>
<evidence type="ECO:0000313" key="2">
    <source>
        <dbReference type="EMBL" id="KAF4089898.1"/>
    </source>
</evidence>
<organism evidence="2 3">
    <name type="scientific">Ameiurus melas</name>
    <name type="common">Black bullhead</name>
    <name type="synonym">Silurus melas</name>
    <dbReference type="NCBI Taxonomy" id="219545"/>
    <lineage>
        <taxon>Eukaryota</taxon>
        <taxon>Metazoa</taxon>
        <taxon>Chordata</taxon>
        <taxon>Craniata</taxon>
        <taxon>Vertebrata</taxon>
        <taxon>Euteleostomi</taxon>
        <taxon>Actinopterygii</taxon>
        <taxon>Neopterygii</taxon>
        <taxon>Teleostei</taxon>
        <taxon>Ostariophysi</taxon>
        <taxon>Siluriformes</taxon>
        <taxon>Ictaluridae</taxon>
        <taxon>Ameiurus</taxon>
    </lineage>
</organism>
<accession>A0A7J6B824</accession>
<dbReference type="AlphaFoldDB" id="A0A7J6B824"/>
<evidence type="ECO:0000313" key="3">
    <source>
        <dbReference type="Proteomes" id="UP000593565"/>
    </source>
</evidence>